<keyword evidence="8" id="KW-1185">Reference proteome</keyword>
<dbReference type="AlphaFoldDB" id="A0A8K0NRH1"/>
<evidence type="ECO:0000256" key="1">
    <source>
        <dbReference type="ARBA" id="ARBA00004141"/>
    </source>
</evidence>
<dbReference type="InterPro" id="IPR004841">
    <property type="entry name" value="AA-permease/SLC12A_dom"/>
</dbReference>
<feature type="transmembrane region" description="Helical" evidence="5">
    <location>
        <begin position="457"/>
        <end position="476"/>
    </location>
</feature>
<gene>
    <name evidence="7" type="ORF">FFLO_05304</name>
</gene>
<feature type="transmembrane region" description="Helical" evidence="5">
    <location>
        <begin position="52"/>
        <end position="71"/>
    </location>
</feature>
<evidence type="ECO:0000256" key="5">
    <source>
        <dbReference type="SAM" id="Phobius"/>
    </source>
</evidence>
<evidence type="ECO:0000256" key="3">
    <source>
        <dbReference type="ARBA" id="ARBA00022989"/>
    </source>
</evidence>
<dbReference type="GO" id="GO:0015171">
    <property type="term" value="F:amino acid transmembrane transporter activity"/>
    <property type="evidence" value="ECO:0007669"/>
    <property type="project" value="TreeGrafter"/>
</dbReference>
<feature type="transmembrane region" description="Helical" evidence="5">
    <location>
        <begin position="410"/>
        <end position="431"/>
    </location>
</feature>
<evidence type="ECO:0000313" key="8">
    <source>
        <dbReference type="Proteomes" id="UP000812966"/>
    </source>
</evidence>
<dbReference type="Gene3D" id="1.20.1740.10">
    <property type="entry name" value="Amino acid/polyamine transporter I"/>
    <property type="match status" value="1"/>
</dbReference>
<feature type="transmembrane region" description="Helical" evidence="5">
    <location>
        <begin position="279"/>
        <end position="298"/>
    </location>
</feature>
<dbReference type="GO" id="GO:0016020">
    <property type="term" value="C:membrane"/>
    <property type="evidence" value="ECO:0007669"/>
    <property type="project" value="UniProtKB-SubCell"/>
</dbReference>
<comment type="subcellular location">
    <subcellularLocation>
        <location evidence="1">Membrane</location>
        <topology evidence="1">Multi-pass membrane protein</topology>
    </subcellularLocation>
</comment>
<protein>
    <recommendedName>
        <fullName evidence="6">Amino acid permease/ SLC12A domain-containing protein</fullName>
    </recommendedName>
</protein>
<feature type="transmembrane region" description="Helical" evidence="5">
    <location>
        <begin position="381"/>
        <end position="398"/>
    </location>
</feature>
<dbReference type="Proteomes" id="UP000812966">
    <property type="component" value="Unassembled WGS sequence"/>
</dbReference>
<feature type="transmembrane region" description="Helical" evidence="5">
    <location>
        <begin position="158"/>
        <end position="175"/>
    </location>
</feature>
<organism evidence="7 8">
    <name type="scientific">Filobasidium floriforme</name>
    <dbReference type="NCBI Taxonomy" id="5210"/>
    <lineage>
        <taxon>Eukaryota</taxon>
        <taxon>Fungi</taxon>
        <taxon>Dikarya</taxon>
        <taxon>Basidiomycota</taxon>
        <taxon>Agaricomycotina</taxon>
        <taxon>Tremellomycetes</taxon>
        <taxon>Filobasidiales</taxon>
        <taxon>Filobasidiaceae</taxon>
        <taxon>Filobasidium</taxon>
    </lineage>
</organism>
<feature type="transmembrane region" description="Helical" evidence="5">
    <location>
        <begin position="187"/>
        <end position="208"/>
    </location>
</feature>
<evidence type="ECO:0000259" key="6">
    <source>
        <dbReference type="Pfam" id="PF00324"/>
    </source>
</evidence>
<dbReference type="PIRSF" id="PIRSF006060">
    <property type="entry name" value="AA_transporter"/>
    <property type="match status" value="1"/>
</dbReference>
<accession>A0A8K0NRH1</accession>
<reference evidence="7" key="1">
    <citation type="submission" date="2020-04" db="EMBL/GenBank/DDBJ databases">
        <title>Analysis of mating type loci in Filobasidium floriforme.</title>
        <authorList>
            <person name="Nowrousian M."/>
        </authorList>
    </citation>
    <scope>NUCLEOTIDE SEQUENCE</scope>
    <source>
        <strain evidence="7">CBS 6242</strain>
    </source>
</reference>
<feature type="transmembrane region" description="Helical" evidence="5">
    <location>
        <begin position="238"/>
        <end position="258"/>
    </location>
</feature>
<evidence type="ECO:0000256" key="4">
    <source>
        <dbReference type="ARBA" id="ARBA00023136"/>
    </source>
</evidence>
<proteinExistence type="predicted"/>
<dbReference type="PANTHER" id="PTHR43341">
    <property type="entry name" value="AMINO ACID PERMEASE"/>
    <property type="match status" value="1"/>
</dbReference>
<dbReference type="Pfam" id="PF00324">
    <property type="entry name" value="AA_permease"/>
    <property type="match status" value="1"/>
</dbReference>
<evidence type="ECO:0000313" key="7">
    <source>
        <dbReference type="EMBL" id="KAG7529948.1"/>
    </source>
</evidence>
<evidence type="ECO:0000256" key="2">
    <source>
        <dbReference type="ARBA" id="ARBA00022692"/>
    </source>
</evidence>
<keyword evidence="4 5" id="KW-0472">Membrane</keyword>
<keyword evidence="3 5" id="KW-1133">Transmembrane helix</keyword>
<name>A0A8K0NRH1_9TREE</name>
<feature type="transmembrane region" description="Helical" evidence="5">
    <location>
        <begin position="77"/>
        <end position="94"/>
    </location>
</feature>
<dbReference type="EMBL" id="JABELV010000130">
    <property type="protein sequence ID" value="KAG7529948.1"/>
    <property type="molecule type" value="Genomic_DNA"/>
</dbReference>
<sequence length="556" mass="61441">MSTSIDYDSKKEDPSAYYAQEGVVEPVVLEDANPATQHYAVKRVMTTRQIQFYAIGGTIGTAVFVSVSTSAVKSGPLFLLLGYIIWCSVIYCVNEGQGIMVSRIARESAFTRFATSYVDEAFGFATGVNYFIQTCSLLCFEVTALHGVIGFWYELHPAIMPCICLVAYFSLHVWSSRWFAESEFWIVLGKIVLMIMLFMFTFVTMVGGNPLKDAYGFRYWKNPGPISEYYGTGHSAQLRAFLASILGAAFAVAGPDMLSLISAEAINPRKVLPGAFRSVYVRLIIFFLASALAVGIVVGSEDEILTNAVANGLPGAGRSPYVAAMTRMKIGVLPHIVNAGIASSIFSAGSAFLFGASRTLHGLALDGYAPKFLRKTNKNGVPHRTVLVVLAVMCLSFLQVSAGSTVVLDWFINISTSSQIVTWMAMSVTFIRFHKACKVQGVSMDDMPYRSRLQPYAAWYALSLSSVVLLINGYPVFLKGGWSTPDFIFAYAAPIIFVIAFIGWKAIHRKRWVNPSEAQLYEGLEEIEAHEEELALLGLDREISNKWYHRLTRWLF</sequence>
<feature type="transmembrane region" description="Helical" evidence="5">
    <location>
        <begin position="488"/>
        <end position="507"/>
    </location>
</feature>
<comment type="caution">
    <text evidence="7">The sequence shown here is derived from an EMBL/GenBank/DDBJ whole genome shotgun (WGS) entry which is preliminary data.</text>
</comment>
<feature type="domain" description="Amino acid permease/ SLC12A" evidence="6">
    <location>
        <begin position="50"/>
        <end position="510"/>
    </location>
</feature>
<keyword evidence="2 5" id="KW-0812">Transmembrane</keyword>
<dbReference type="PANTHER" id="PTHR43341:SF15">
    <property type="entry name" value="GENERAL AMINO ACID PERMEASE AGP2"/>
    <property type="match status" value="1"/>
</dbReference>
<feature type="transmembrane region" description="Helical" evidence="5">
    <location>
        <begin position="130"/>
        <end position="152"/>
    </location>
</feature>
<dbReference type="InterPro" id="IPR050524">
    <property type="entry name" value="APC_YAT"/>
</dbReference>
<feature type="transmembrane region" description="Helical" evidence="5">
    <location>
        <begin position="336"/>
        <end position="360"/>
    </location>
</feature>